<dbReference type="AlphaFoldDB" id="A0A7R9LJ97"/>
<gene>
    <name evidence="1" type="ORF">OSB1V03_LOCUS18659</name>
</gene>
<evidence type="ECO:0008006" key="3">
    <source>
        <dbReference type="Google" id="ProtNLM"/>
    </source>
</evidence>
<dbReference type="OrthoDB" id="5835829at2759"/>
<proteinExistence type="predicted"/>
<name>A0A7R9LJ97_9ACAR</name>
<dbReference type="Gene3D" id="3.40.50.2000">
    <property type="entry name" value="Glycogen Phosphorylase B"/>
    <property type="match status" value="1"/>
</dbReference>
<protein>
    <recommendedName>
        <fullName evidence="3">Glucosyltransferase</fullName>
    </recommendedName>
</protein>
<dbReference type="SUPFAM" id="SSF53756">
    <property type="entry name" value="UDP-Glycosyltransferase/glycogen phosphorylase"/>
    <property type="match status" value="1"/>
</dbReference>
<dbReference type="EMBL" id="OC879872">
    <property type="protein sequence ID" value="CAD7641452.1"/>
    <property type="molecule type" value="Genomic_DNA"/>
</dbReference>
<organism evidence="1">
    <name type="scientific">Medioppia subpectinata</name>
    <dbReference type="NCBI Taxonomy" id="1979941"/>
    <lineage>
        <taxon>Eukaryota</taxon>
        <taxon>Metazoa</taxon>
        <taxon>Ecdysozoa</taxon>
        <taxon>Arthropoda</taxon>
        <taxon>Chelicerata</taxon>
        <taxon>Arachnida</taxon>
        <taxon>Acari</taxon>
        <taxon>Acariformes</taxon>
        <taxon>Sarcoptiformes</taxon>
        <taxon>Oribatida</taxon>
        <taxon>Brachypylina</taxon>
        <taxon>Oppioidea</taxon>
        <taxon>Oppiidae</taxon>
        <taxon>Medioppia</taxon>
    </lineage>
</organism>
<evidence type="ECO:0000313" key="2">
    <source>
        <dbReference type="Proteomes" id="UP000759131"/>
    </source>
</evidence>
<evidence type="ECO:0000313" key="1">
    <source>
        <dbReference type="EMBL" id="CAD7641452.1"/>
    </source>
</evidence>
<accession>A0A7R9LJ97</accession>
<dbReference type="EMBL" id="CAJPIZ010025297">
    <property type="protein sequence ID" value="CAG2118709.1"/>
    <property type="molecule type" value="Genomic_DNA"/>
</dbReference>
<reference evidence="1" key="1">
    <citation type="submission" date="2020-11" db="EMBL/GenBank/DDBJ databases">
        <authorList>
            <person name="Tran Van P."/>
        </authorList>
    </citation>
    <scope>NUCLEOTIDE SEQUENCE</scope>
</reference>
<keyword evidence="2" id="KW-1185">Reference proteome</keyword>
<sequence>MHQNSTILFVPIDAVGHVNSSIGIAEVLIQAGHRVVFVVNEQWRGRLTKYGIEEVLITEEGRDGFSSDWSAE</sequence>
<dbReference type="Proteomes" id="UP000759131">
    <property type="component" value="Unassembled WGS sequence"/>
</dbReference>